<organism evidence="6 7">
    <name type="scientific">Nostoc sphaeroides CCNUC1</name>
    <dbReference type="NCBI Taxonomy" id="2653204"/>
    <lineage>
        <taxon>Bacteria</taxon>
        <taxon>Bacillati</taxon>
        <taxon>Cyanobacteriota</taxon>
        <taxon>Cyanophyceae</taxon>
        <taxon>Nostocales</taxon>
        <taxon>Nostocaceae</taxon>
        <taxon>Nostoc</taxon>
    </lineage>
</organism>
<dbReference type="GO" id="GO:0016042">
    <property type="term" value="P:lipid catabolic process"/>
    <property type="evidence" value="ECO:0007669"/>
    <property type="project" value="UniProtKB-KW"/>
</dbReference>
<keyword evidence="2" id="KW-0442">Lipid degradation</keyword>
<sequence>MAEKFVWVFVMKKFLRYLGLGFLSTFLTATPGLGAERINFYYPPFGEFSLSVDSLETFAKVGKIDQDFSFYASRATPQQLAQLRELLQQRFNVTPTLVSQVTYSPIGEEVVQQLGKLLLTESRQNGFYAIRASLILAAADREGLTVVNLLRKFPSNTVRVNFTEGLKIVDDLSQLLKKRDEVFASLQKEAIAQSANSKTDLSQQPDLRSPGKFRWQKKTFELNDFSRNRRLPVDIYLPEAGSQNTKELSSPPFPLIVISHGLASDRSTFVYLAEHLASYRFAVAVLEHPGSNAERFQQYFAGLAGAPDPTEFINRPLDIKYLLNELERLDKSDPSLQGKLNFQQIGAIGQSFGGYTVLTLAGAKINFNQLRQNCNSNYSSFNLSLLLQCEANKLPLRNYELKDDRIKVIMAINPIDSLVLGEAGVSQIKIPVMLVAGSQDIFAPPVFEQIRPFTWLSNSNKYLALIENATHFSAIGETTSGNNVLPVPAALLGPDRAPVYSYLNALSVAFLSTHLLNRPEYRSYLQPSYAKFISKEPLNLSILQSLSADQFNQIWNGSAPLEKSKVDPERSRRVKSQIKD</sequence>
<dbReference type="AlphaFoldDB" id="A0A5P8VR49"/>
<reference evidence="6 7" key="1">
    <citation type="submission" date="2019-10" db="EMBL/GenBank/DDBJ databases">
        <title>Genomic and transcriptomic insights into the perfect genentic adaptation of a filamentous nitrogen-fixing cyanobacterium to rice fields.</title>
        <authorList>
            <person name="Chen Z."/>
        </authorList>
    </citation>
    <scope>NUCLEOTIDE SEQUENCE [LARGE SCALE GENOMIC DNA]</scope>
    <source>
        <strain evidence="6">CCNUC1</strain>
    </source>
</reference>
<evidence type="ECO:0000313" key="6">
    <source>
        <dbReference type="EMBL" id="QFS42895.1"/>
    </source>
</evidence>
<proteinExistence type="predicted"/>
<evidence type="ECO:0000256" key="2">
    <source>
        <dbReference type="ARBA" id="ARBA00022963"/>
    </source>
</evidence>
<protein>
    <submittedName>
        <fullName evidence="6">Alpha/beta hydrolase</fullName>
    </submittedName>
</protein>
<dbReference type="Pfam" id="PF03403">
    <property type="entry name" value="PAF-AH_p_II"/>
    <property type="match status" value="1"/>
</dbReference>
<name>A0A5P8VR49_9NOSO</name>
<dbReference type="SUPFAM" id="SSF53474">
    <property type="entry name" value="alpha/beta-Hydrolases"/>
    <property type="match status" value="1"/>
</dbReference>
<dbReference type="Gene3D" id="3.40.50.1820">
    <property type="entry name" value="alpha/beta hydrolase"/>
    <property type="match status" value="1"/>
</dbReference>
<feature type="region of interest" description="Disordered" evidence="4">
    <location>
        <begin position="561"/>
        <end position="580"/>
    </location>
</feature>
<gene>
    <name evidence="6" type="ORF">GXM_00368</name>
</gene>
<keyword evidence="7" id="KW-1185">Reference proteome</keyword>
<dbReference type="Pfam" id="PF07176">
    <property type="entry name" value="DUF1400"/>
    <property type="match status" value="1"/>
</dbReference>
<dbReference type="KEGG" id="nsh:GXM_00368"/>
<evidence type="ECO:0000259" key="5">
    <source>
        <dbReference type="Pfam" id="PF07176"/>
    </source>
</evidence>
<dbReference type="Proteomes" id="UP000326678">
    <property type="component" value="Chromosome Gxm1"/>
</dbReference>
<dbReference type="InterPro" id="IPR010802">
    <property type="entry name" value="DUF1400"/>
</dbReference>
<evidence type="ECO:0000256" key="1">
    <source>
        <dbReference type="ARBA" id="ARBA00022801"/>
    </source>
</evidence>
<feature type="domain" description="DUF1400" evidence="5">
    <location>
        <begin position="35"/>
        <end position="161"/>
    </location>
</feature>
<dbReference type="PANTHER" id="PTHR10272">
    <property type="entry name" value="PLATELET-ACTIVATING FACTOR ACETYLHYDROLASE"/>
    <property type="match status" value="1"/>
</dbReference>
<dbReference type="PANTHER" id="PTHR10272:SF13">
    <property type="entry name" value="POLY(ETHYLENE TEREPHTHALATE) HYDROLASE"/>
    <property type="match status" value="1"/>
</dbReference>
<dbReference type="GO" id="GO:0003847">
    <property type="term" value="F:1-alkyl-2-acetylglycerophosphocholine esterase activity"/>
    <property type="evidence" value="ECO:0007669"/>
    <property type="project" value="TreeGrafter"/>
</dbReference>
<dbReference type="InterPro" id="IPR029058">
    <property type="entry name" value="AB_hydrolase_fold"/>
</dbReference>
<keyword evidence="1 6" id="KW-0378">Hydrolase</keyword>
<evidence type="ECO:0000256" key="4">
    <source>
        <dbReference type="SAM" id="MobiDB-lite"/>
    </source>
</evidence>
<dbReference type="EMBL" id="CP045226">
    <property type="protein sequence ID" value="QFS42895.1"/>
    <property type="molecule type" value="Genomic_DNA"/>
</dbReference>
<feature type="compositionally biased region" description="Basic and acidic residues" evidence="4">
    <location>
        <begin position="562"/>
        <end position="580"/>
    </location>
</feature>
<keyword evidence="3" id="KW-0443">Lipid metabolism</keyword>
<evidence type="ECO:0000313" key="7">
    <source>
        <dbReference type="Proteomes" id="UP000326678"/>
    </source>
</evidence>
<evidence type="ECO:0000256" key="3">
    <source>
        <dbReference type="ARBA" id="ARBA00023098"/>
    </source>
</evidence>
<accession>A0A5P8VR49</accession>